<dbReference type="AlphaFoldDB" id="A0A9R1TD20"/>
<evidence type="ECO:0000313" key="1">
    <source>
        <dbReference type="Proteomes" id="UP000694866"/>
    </source>
</evidence>
<dbReference type="GeneID" id="105268766"/>
<dbReference type="InterPro" id="IPR006616">
    <property type="entry name" value="DM9_repeat"/>
</dbReference>
<proteinExistence type="predicted"/>
<gene>
    <name evidence="2" type="primary">LOC105268766</name>
</gene>
<dbReference type="RefSeq" id="XP_011306885.1">
    <property type="nucleotide sequence ID" value="XM_011308583.1"/>
</dbReference>
<dbReference type="PANTHER" id="PTHR31649:SF10">
    <property type="entry name" value="IP19903P-RELATED"/>
    <property type="match status" value="1"/>
</dbReference>
<protein>
    <submittedName>
        <fullName evidence="2">Uncharacterized protein</fullName>
    </submittedName>
</protein>
<dbReference type="OrthoDB" id="1925699at2759"/>
<reference evidence="2" key="1">
    <citation type="submission" date="2025-08" db="UniProtKB">
        <authorList>
            <consortium name="RefSeq"/>
        </authorList>
    </citation>
    <scope>IDENTIFICATION</scope>
    <source>
        <strain evidence="2">USDA-PBARC FA_bdor</strain>
        <tissue evidence="2">Whole organism</tissue>
    </source>
</reference>
<dbReference type="Pfam" id="PF11901">
    <property type="entry name" value="DM9"/>
    <property type="match status" value="2"/>
</dbReference>
<dbReference type="SMART" id="SM00696">
    <property type="entry name" value="DM9"/>
    <property type="match status" value="4"/>
</dbReference>
<keyword evidence="1" id="KW-1185">Reference proteome</keyword>
<organism evidence="1 2">
    <name type="scientific">Fopius arisanus</name>
    <dbReference type="NCBI Taxonomy" id="64838"/>
    <lineage>
        <taxon>Eukaryota</taxon>
        <taxon>Metazoa</taxon>
        <taxon>Ecdysozoa</taxon>
        <taxon>Arthropoda</taxon>
        <taxon>Hexapoda</taxon>
        <taxon>Insecta</taxon>
        <taxon>Pterygota</taxon>
        <taxon>Neoptera</taxon>
        <taxon>Endopterygota</taxon>
        <taxon>Hymenoptera</taxon>
        <taxon>Apocrita</taxon>
        <taxon>Ichneumonoidea</taxon>
        <taxon>Braconidae</taxon>
        <taxon>Opiinae</taxon>
        <taxon>Fopius</taxon>
    </lineage>
</organism>
<name>A0A9R1TD20_9HYME</name>
<evidence type="ECO:0000313" key="2">
    <source>
        <dbReference type="RefSeq" id="XP_011306885.1"/>
    </source>
</evidence>
<dbReference type="PANTHER" id="PTHR31649">
    <property type="entry name" value="AGAP009604-PA"/>
    <property type="match status" value="1"/>
</dbReference>
<sequence>MVCWEKYSSKCSIEGRMVKVGRDSDGSTLVVARAWKDNELIPCKARPTQGIAFCASGNREYNVYRYEILMMDRDEYQWVKINDLKIPNNAIVGGHNKEGDPLYIGRTTHDGYAVAGKVGHSSGLLYYSYFCTQYVARSFEILVEKFVWQVGISRGSRSKVSRNRCDLSKLEMSGGYRWVRYSGARYVVPGMVTVGRDLDGSCLVVGRAYHEGDILPAKAKPEHGVAYVAYGGTEIMKHDFEVLMPAEFQWVPSRNGHVPPGAVDGGRTSGGEPLYVGRTIHNGIPCVGKIHPSHGSLYIPYNGQEIPFREYEVLVQQ</sequence>
<accession>A0A9R1TD20</accession>
<dbReference type="Proteomes" id="UP000694866">
    <property type="component" value="Unplaced"/>
</dbReference>
<dbReference type="KEGG" id="fas:105268766"/>